<dbReference type="EMBL" id="KK365158">
    <property type="protein sequence ID" value="KCZ80910.1"/>
    <property type="molecule type" value="Genomic_DNA"/>
</dbReference>
<evidence type="ECO:0000256" key="3">
    <source>
        <dbReference type="ARBA" id="ARBA00022833"/>
    </source>
</evidence>
<keyword evidence="1" id="KW-0479">Metal-binding</keyword>
<evidence type="ECO:0000259" key="5">
    <source>
        <dbReference type="PROSITE" id="PS50016"/>
    </source>
</evidence>
<keyword evidence="2 4" id="KW-0863">Zinc-finger</keyword>
<dbReference type="OrthoDB" id="303107at2759"/>
<accession>A0A059F165</accession>
<organism evidence="6 7">
    <name type="scientific">Anncaliia algerae PRA339</name>
    <dbReference type="NCBI Taxonomy" id="1288291"/>
    <lineage>
        <taxon>Eukaryota</taxon>
        <taxon>Fungi</taxon>
        <taxon>Fungi incertae sedis</taxon>
        <taxon>Microsporidia</taxon>
        <taxon>Tubulinosematoidea</taxon>
        <taxon>Tubulinosematidae</taxon>
        <taxon>Anncaliia</taxon>
    </lineage>
</organism>
<dbReference type="Gene3D" id="3.30.40.10">
    <property type="entry name" value="Zinc/RING finger domain, C3HC4 (zinc finger)"/>
    <property type="match status" value="1"/>
</dbReference>
<dbReference type="GO" id="GO:0008270">
    <property type="term" value="F:zinc ion binding"/>
    <property type="evidence" value="ECO:0007669"/>
    <property type="project" value="UniProtKB-KW"/>
</dbReference>
<reference evidence="6 7" key="2">
    <citation type="submission" date="2014-03" db="EMBL/GenBank/DDBJ databases">
        <title>The Genome Sequence of Anncaliia algerae insect isolate PRA339.</title>
        <authorList>
            <consortium name="The Broad Institute Genome Sequencing Platform"/>
            <consortium name="The Broad Institute Genome Sequencing Center for Infectious Disease"/>
            <person name="Cuomo C."/>
            <person name="Becnel J."/>
            <person name="Sanscrainte N."/>
            <person name="Walker B."/>
            <person name="Young S.K."/>
            <person name="Zeng Q."/>
            <person name="Gargeya S."/>
            <person name="Fitzgerald M."/>
            <person name="Haas B."/>
            <person name="Abouelleil A."/>
            <person name="Alvarado L."/>
            <person name="Arachchi H.M."/>
            <person name="Berlin A.M."/>
            <person name="Chapman S.B."/>
            <person name="Dewar J."/>
            <person name="Goldberg J."/>
            <person name="Griggs A."/>
            <person name="Gujja S."/>
            <person name="Hansen M."/>
            <person name="Howarth C."/>
            <person name="Imamovic A."/>
            <person name="Larimer J."/>
            <person name="McCowan C."/>
            <person name="Murphy C."/>
            <person name="Neiman D."/>
            <person name="Pearson M."/>
            <person name="Priest M."/>
            <person name="Roberts A."/>
            <person name="Saif S."/>
            <person name="Shea T."/>
            <person name="Sisk P."/>
            <person name="Sykes S."/>
            <person name="Wortman J."/>
            <person name="Nusbaum C."/>
            <person name="Birren B."/>
        </authorList>
    </citation>
    <scope>NUCLEOTIDE SEQUENCE [LARGE SCALE GENOMIC DNA]</scope>
    <source>
        <strain evidence="6 7">PRA339</strain>
    </source>
</reference>
<keyword evidence="7" id="KW-1185">Reference proteome</keyword>
<dbReference type="InterPro" id="IPR013083">
    <property type="entry name" value="Znf_RING/FYVE/PHD"/>
</dbReference>
<protein>
    <recommendedName>
        <fullName evidence="5">PHD-type domain-containing protein</fullName>
    </recommendedName>
</protein>
<dbReference type="STRING" id="1288291.A0A059F165"/>
<dbReference type="Pfam" id="PF00628">
    <property type="entry name" value="PHD"/>
    <property type="match status" value="1"/>
</dbReference>
<evidence type="ECO:0000313" key="6">
    <source>
        <dbReference type="EMBL" id="KCZ80910.1"/>
    </source>
</evidence>
<gene>
    <name evidence="6" type="ORF">H312_01683</name>
</gene>
<dbReference type="Proteomes" id="UP000030655">
    <property type="component" value="Unassembled WGS sequence"/>
</dbReference>
<proteinExistence type="predicted"/>
<evidence type="ECO:0000256" key="2">
    <source>
        <dbReference type="ARBA" id="ARBA00022771"/>
    </source>
</evidence>
<name>A0A059F165_9MICR</name>
<evidence type="ECO:0000256" key="4">
    <source>
        <dbReference type="PROSITE-ProRule" id="PRU00146"/>
    </source>
</evidence>
<evidence type="ECO:0000313" key="7">
    <source>
        <dbReference type="Proteomes" id="UP000030655"/>
    </source>
</evidence>
<dbReference type="InterPro" id="IPR019787">
    <property type="entry name" value="Znf_PHD-finger"/>
</dbReference>
<dbReference type="VEuPathDB" id="MicrosporidiaDB:H312_01683"/>
<dbReference type="InterPro" id="IPR011011">
    <property type="entry name" value="Znf_FYVE_PHD"/>
</dbReference>
<dbReference type="InterPro" id="IPR001965">
    <property type="entry name" value="Znf_PHD"/>
</dbReference>
<dbReference type="AlphaFoldDB" id="A0A059F165"/>
<dbReference type="SMART" id="SM00249">
    <property type="entry name" value="PHD"/>
    <property type="match status" value="3"/>
</dbReference>
<evidence type="ECO:0000256" key="1">
    <source>
        <dbReference type="ARBA" id="ARBA00022723"/>
    </source>
</evidence>
<feature type="domain" description="PHD-type" evidence="5">
    <location>
        <begin position="111"/>
        <end position="174"/>
    </location>
</feature>
<dbReference type="PROSITE" id="PS50016">
    <property type="entry name" value="ZF_PHD_2"/>
    <property type="match status" value="1"/>
</dbReference>
<dbReference type="HOGENOM" id="CLU_683282_0_0_1"/>
<dbReference type="SUPFAM" id="SSF57903">
    <property type="entry name" value="FYVE/PHD zinc finger"/>
    <property type="match status" value="1"/>
</dbReference>
<sequence>MLIFRKELTLNCTDCFGLMDKMAFCKKCTLPFHPHCIESICNSCQSPKKIVIKNNNLFDIYENKIEKFTKRPNKNFITKSEVTRCFSCKKDGAFFYEKFWCINCFSKVKKNQFCSVCMKTYKSDDYNTPMINCDYCLKWIHLKCTNISHKEYKKLSNINSQDKIEFCCYSCELNIKKFTRVTHEPQKKICSLCQLGYFNENPAFVLFPIFNECFHLNCKSMTSKCVVCKASDPATVKCRKCKDAFHTLCSSGLFRQNANIAMCNAHFKVVNYKEMIYRMFKKQYKKICLNENESFYFKGVIYKSNEFIRLYFGKNFGNKNYECNIQLKTIIDLCIDTLSFDGNIFCLNGVNKSLEELQLLGINAYEEDIFKISQKEFLIFSHCINQDILKKLCIITKNPNYCF</sequence>
<reference evidence="7" key="1">
    <citation type="submission" date="2013-02" db="EMBL/GenBank/DDBJ databases">
        <authorList>
            <consortium name="The Broad Institute Genome Sequencing Platform"/>
            <person name="Cuomo C."/>
            <person name="Becnel J."/>
            <person name="Sanscrainte N."/>
            <person name="Walker B."/>
            <person name="Young S.K."/>
            <person name="Zeng Q."/>
            <person name="Gargeya S."/>
            <person name="Fitzgerald M."/>
            <person name="Haas B."/>
            <person name="Abouelleil A."/>
            <person name="Alvarado L."/>
            <person name="Arachchi H.M."/>
            <person name="Berlin A.M."/>
            <person name="Chapman S.B."/>
            <person name="Dewar J."/>
            <person name="Goldberg J."/>
            <person name="Griggs A."/>
            <person name="Gujja S."/>
            <person name="Hansen M."/>
            <person name="Howarth C."/>
            <person name="Imamovic A."/>
            <person name="Larimer J."/>
            <person name="McCowan C."/>
            <person name="Murphy C."/>
            <person name="Neiman D."/>
            <person name="Pearson M."/>
            <person name="Priest M."/>
            <person name="Roberts A."/>
            <person name="Saif S."/>
            <person name="Shea T."/>
            <person name="Sisk P."/>
            <person name="Sykes S."/>
            <person name="Wortman J."/>
            <person name="Nusbaum C."/>
            <person name="Birren B."/>
        </authorList>
    </citation>
    <scope>NUCLEOTIDE SEQUENCE [LARGE SCALE GENOMIC DNA]</scope>
    <source>
        <strain evidence="7">PRA339</strain>
    </source>
</reference>
<keyword evidence="3" id="KW-0862">Zinc</keyword>